<dbReference type="PANTHER" id="PTHR30146:SF147">
    <property type="entry name" value="HTH-TYPE TRANSCRIPTIONAL REGULATOR DEGA"/>
    <property type="match status" value="1"/>
</dbReference>
<evidence type="ECO:0000313" key="5">
    <source>
        <dbReference type="EMBL" id="GAA1666291.1"/>
    </source>
</evidence>
<keyword evidence="3" id="KW-0804">Transcription</keyword>
<organism evidence="5 6">
    <name type="scientific">Fodinicola feengrottensis</name>
    <dbReference type="NCBI Taxonomy" id="435914"/>
    <lineage>
        <taxon>Bacteria</taxon>
        <taxon>Bacillati</taxon>
        <taxon>Actinomycetota</taxon>
        <taxon>Actinomycetes</taxon>
        <taxon>Mycobacteriales</taxon>
        <taxon>Fodinicola</taxon>
    </lineage>
</organism>
<accession>A0ABN2G6R6</accession>
<dbReference type="PROSITE" id="PS00356">
    <property type="entry name" value="HTH_LACI_1"/>
    <property type="match status" value="1"/>
</dbReference>
<proteinExistence type="predicted"/>
<dbReference type="SUPFAM" id="SSF47413">
    <property type="entry name" value="lambda repressor-like DNA-binding domains"/>
    <property type="match status" value="1"/>
</dbReference>
<dbReference type="InterPro" id="IPR010982">
    <property type="entry name" value="Lambda_DNA-bd_dom_sf"/>
</dbReference>
<feature type="domain" description="HTH lacI-type" evidence="4">
    <location>
        <begin position="3"/>
        <end position="58"/>
    </location>
</feature>
<keyword evidence="2 5" id="KW-0238">DNA-binding</keyword>
<dbReference type="InterPro" id="IPR046335">
    <property type="entry name" value="LacI/GalR-like_sensor"/>
</dbReference>
<dbReference type="InterPro" id="IPR028082">
    <property type="entry name" value="Peripla_BP_I"/>
</dbReference>
<dbReference type="CDD" id="cd01392">
    <property type="entry name" value="HTH_LacI"/>
    <property type="match status" value="1"/>
</dbReference>
<gene>
    <name evidence="5" type="ORF">GCM10009765_14730</name>
</gene>
<dbReference type="PANTHER" id="PTHR30146">
    <property type="entry name" value="LACI-RELATED TRANSCRIPTIONAL REPRESSOR"/>
    <property type="match status" value="1"/>
</dbReference>
<evidence type="ECO:0000313" key="6">
    <source>
        <dbReference type="Proteomes" id="UP001500618"/>
    </source>
</evidence>
<comment type="caution">
    <text evidence="5">The sequence shown here is derived from an EMBL/GenBank/DDBJ whole genome shotgun (WGS) entry which is preliminary data.</text>
</comment>
<dbReference type="SUPFAM" id="SSF53822">
    <property type="entry name" value="Periplasmic binding protein-like I"/>
    <property type="match status" value="1"/>
</dbReference>
<dbReference type="EMBL" id="BAAANY010000005">
    <property type="protein sequence ID" value="GAA1666291.1"/>
    <property type="molecule type" value="Genomic_DNA"/>
</dbReference>
<evidence type="ECO:0000256" key="2">
    <source>
        <dbReference type="ARBA" id="ARBA00023125"/>
    </source>
</evidence>
<dbReference type="Pfam" id="PF00356">
    <property type="entry name" value="LacI"/>
    <property type="match status" value="1"/>
</dbReference>
<dbReference type="Proteomes" id="UP001500618">
    <property type="component" value="Unassembled WGS sequence"/>
</dbReference>
<dbReference type="PROSITE" id="PS50932">
    <property type="entry name" value="HTH_LACI_2"/>
    <property type="match status" value="1"/>
</dbReference>
<keyword evidence="1" id="KW-0805">Transcription regulation</keyword>
<dbReference type="Gene3D" id="1.10.260.40">
    <property type="entry name" value="lambda repressor-like DNA-binding domains"/>
    <property type="match status" value="1"/>
</dbReference>
<evidence type="ECO:0000256" key="3">
    <source>
        <dbReference type="ARBA" id="ARBA00023163"/>
    </source>
</evidence>
<dbReference type="SMART" id="SM00354">
    <property type="entry name" value="HTH_LACI"/>
    <property type="match status" value="1"/>
</dbReference>
<reference evidence="5 6" key="1">
    <citation type="journal article" date="2019" name="Int. J. Syst. Evol. Microbiol.">
        <title>The Global Catalogue of Microorganisms (GCM) 10K type strain sequencing project: providing services to taxonomists for standard genome sequencing and annotation.</title>
        <authorList>
            <consortium name="The Broad Institute Genomics Platform"/>
            <consortium name="The Broad Institute Genome Sequencing Center for Infectious Disease"/>
            <person name="Wu L."/>
            <person name="Ma J."/>
        </authorList>
    </citation>
    <scope>NUCLEOTIDE SEQUENCE [LARGE SCALE GENOMIC DNA]</scope>
    <source>
        <strain evidence="5 6">JCM 14718</strain>
    </source>
</reference>
<evidence type="ECO:0000259" key="4">
    <source>
        <dbReference type="PROSITE" id="PS50932"/>
    </source>
</evidence>
<dbReference type="Pfam" id="PF13377">
    <property type="entry name" value="Peripla_BP_3"/>
    <property type="match status" value="1"/>
</dbReference>
<keyword evidence="6" id="KW-1185">Reference proteome</keyword>
<sequence length="349" mass="37231">MAVTIQEVARAANVSPSTVSNVLNGRDSRMLPETKVRVEQAIAQLGYRPNRAARQLRTGRIQMLGLVVPSVANPFWGTFAQLVESVALRSGFRVLLCNSERDPQREAEYLEELWADGVSSVLLCSSLPSISHVQPFLERGMTIVAFDRTSQLGDPPSLTNVSVDNSLGAQLATSHLLELGHRRLAFVSGRVHSVNRKERLDGFLSTVDRAGIAANEVLVWKDSGSGRAGDLDAAEVGRAAARELLSRPCPPTAFVATNDMFAIGVCAGVRDAGLRVGADVSVVGFDDIMLADLTFPALTTIRQPLPGMAAATVDYLLDGAAGQPGQSVLMRPELIVRASTGRCATGESQ</sequence>
<protein>
    <submittedName>
        <fullName evidence="5">LacI family DNA-binding transcriptional regulator</fullName>
    </submittedName>
</protein>
<dbReference type="InterPro" id="IPR000843">
    <property type="entry name" value="HTH_LacI"/>
</dbReference>
<evidence type="ECO:0000256" key="1">
    <source>
        <dbReference type="ARBA" id="ARBA00023015"/>
    </source>
</evidence>
<dbReference type="RefSeq" id="WP_344308327.1">
    <property type="nucleotide sequence ID" value="NZ_BAAANY010000005.1"/>
</dbReference>
<name>A0ABN2G6R6_9ACTN</name>
<dbReference type="GO" id="GO:0003677">
    <property type="term" value="F:DNA binding"/>
    <property type="evidence" value="ECO:0007669"/>
    <property type="project" value="UniProtKB-KW"/>
</dbReference>
<dbReference type="Gene3D" id="3.40.50.2300">
    <property type="match status" value="2"/>
</dbReference>